<keyword evidence="3" id="KW-1185">Reference proteome</keyword>
<dbReference type="Pfam" id="PF25232">
    <property type="entry name" value="DUF7848"/>
    <property type="match status" value="1"/>
</dbReference>
<organism evidence="2 3">
    <name type="scientific">Streptomyces gardneri</name>
    <dbReference type="NCBI Taxonomy" id="66892"/>
    <lineage>
        <taxon>Bacteria</taxon>
        <taxon>Bacillati</taxon>
        <taxon>Actinomycetota</taxon>
        <taxon>Actinomycetes</taxon>
        <taxon>Kitasatosporales</taxon>
        <taxon>Streptomycetaceae</taxon>
        <taxon>Streptomyces</taxon>
    </lineage>
</organism>
<dbReference type="InterPro" id="IPR057170">
    <property type="entry name" value="DUF7848"/>
</dbReference>
<evidence type="ECO:0000313" key="2">
    <source>
        <dbReference type="EMBL" id="GEB60709.1"/>
    </source>
</evidence>
<dbReference type="EMBL" id="BJMN01000046">
    <property type="protein sequence ID" value="GEB60709.1"/>
    <property type="molecule type" value="Genomic_DNA"/>
</dbReference>
<evidence type="ECO:0000313" key="3">
    <source>
        <dbReference type="Proteomes" id="UP000315226"/>
    </source>
</evidence>
<evidence type="ECO:0000259" key="1">
    <source>
        <dbReference type="Pfam" id="PF25232"/>
    </source>
</evidence>
<comment type="caution">
    <text evidence="2">The sequence shown here is derived from an EMBL/GenBank/DDBJ whole genome shotgun (WGS) entry which is preliminary data.</text>
</comment>
<proteinExistence type="predicted"/>
<dbReference type="Proteomes" id="UP000315226">
    <property type="component" value="Unassembled WGS sequence"/>
</dbReference>
<accession>A0A4Y3RTQ5</accession>
<dbReference type="AlphaFoldDB" id="A0A4Y3RTQ5"/>
<sequence>MRREGIAAGRMAGPYHRGARRPKLWALRADRSGSGLITEAECTTCHDGSGAADDGRGPAVWCLAHAEETGHTGFRRIRTDFFRASCDGAGESVDGA</sequence>
<name>A0A4Y3RTQ5_9ACTN</name>
<dbReference type="RefSeq" id="WP_229918204.1">
    <property type="nucleotide sequence ID" value="NZ_BJMN01000046.1"/>
</dbReference>
<protein>
    <recommendedName>
        <fullName evidence="1">DUF7848 domain-containing protein</fullName>
    </recommendedName>
</protein>
<feature type="domain" description="DUF7848" evidence="1">
    <location>
        <begin position="20"/>
        <end position="85"/>
    </location>
</feature>
<reference evidence="2 3" key="1">
    <citation type="submission" date="2019-06" db="EMBL/GenBank/DDBJ databases">
        <title>Whole genome shotgun sequence of Streptomyces gardneri NBRC 12865.</title>
        <authorList>
            <person name="Hosoyama A."/>
            <person name="Uohara A."/>
            <person name="Ohji S."/>
            <person name="Ichikawa N."/>
        </authorList>
    </citation>
    <scope>NUCLEOTIDE SEQUENCE [LARGE SCALE GENOMIC DNA]</scope>
    <source>
        <strain evidence="2 3">NBRC 12865</strain>
    </source>
</reference>
<gene>
    <name evidence="2" type="ORF">SGA01_63140</name>
</gene>